<feature type="compositionally biased region" description="Acidic residues" evidence="4">
    <location>
        <begin position="313"/>
        <end position="331"/>
    </location>
</feature>
<evidence type="ECO:0000256" key="3">
    <source>
        <dbReference type="SAM" id="Coils"/>
    </source>
</evidence>
<reference evidence="5" key="1">
    <citation type="journal article" date="2020" name="Stud. Mycol.">
        <title>101 Dothideomycetes genomes: a test case for predicting lifestyles and emergence of pathogens.</title>
        <authorList>
            <person name="Haridas S."/>
            <person name="Albert R."/>
            <person name="Binder M."/>
            <person name="Bloem J."/>
            <person name="Labutti K."/>
            <person name="Salamov A."/>
            <person name="Andreopoulos B."/>
            <person name="Baker S."/>
            <person name="Barry K."/>
            <person name="Bills G."/>
            <person name="Bluhm B."/>
            <person name="Cannon C."/>
            <person name="Castanera R."/>
            <person name="Culley D."/>
            <person name="Daum C."/>
            <person name="Ezra D."/>
            <person name="Gonzalez J."/>
            <person name="Henrissat B."/>
            <person name="Kuo A."/>
            <person name="Liang C."/>
            <person name="Lipzen A."/>
            <person name="Lutzoni F."/>
            <person name="Magnuson J."/>
            <person name="Mondo S."/>
            <person name="Nolan M."/>
            <person name="Ohm R."/>
            <person name="Pangilinan J."/>
            <person name="Park H.-J."/>
            <person name="Ramirez L."/>
            <person name="Alfaro M."/>
            <person name="Sun H."/>
            <person name="Tritt A."/>
            <person name="Yoshinaga Y."/>
            <person name="Zwiers L.-H."/>
            <person name="Turgeon B."/>
            <person name="Goodwin S."/>
            <person name="Spatafora J."/>
            <person name="Crous P."/>
            <person name="Grigoriev I."/>
        </authorList>
    </citation>
    <scope>NUCLEOTIDE SEQUENCE</scope>
    <source>
        <strain evidence="5">CBS 113979</strain>
    </source>
</reference>
<accession>A0A6G1GTT8</accession>
<dbReference type="EMBL" id="ML977168">
    <property type="protein sequence ID" value="KAF1984376.1"/>
    <property type="molecule type" value="Genomic_DNA"/>
</dbReference>
<name>A0A6G1GTT8_9PEZI</name>
<dbReference type="GO" id="GO:0006397">
    <property type="term" value="P:mRNA processing"/>
    <property type="evidence" value="ECO:0007669"/>
    <property type="project" value="InterPro"/>
</dbReference>
<evidence type="ECO:0000256" key="2">
    <source>
        <dbReference type="ARBA" id="ARBA00023242"/>
    </source>
</evidence>
<comment type="subcellular location">
    <subcellularLocation>
        <location evidence="1">Nucleus</location>
    </subcellularLocation>
</comment>
<evidence type="ECO:0000313" key="5">
    <source>
        <dbReference type="EMBL" id="KAF1984376.1"/>
    </source>
</evidence>
<evidence type="ECO:0000256" key="1">
    <source>
        <dbReference type="ARBA" id="ARBA00004123"/>
    </source>
</evidence>
<dbReference type="Pfam" id="PF05615">
    <property type="entry name" value="THOC7"/>
    <property type="match status" value="1"/>
</dbReference>
<gene>
    <name evidence="5" type="ORF">K402DRAFT_359312</name>
</gene>
<proteinExistence type="predicted"/>
<dbReference type="InterPro" id="IPR008501">
    <property type="entry name" value="THOC7/Mft1"/>
</dbReference>
<evidence type="ECO:0000313" key="6">
    <source>
        <dbReference type="Proteomes" id="UP000800041"/>
    </source>
</evidence>
<protein>
    <submittedName>
        <fullName evidence="5">Uncharacterized protein</fullName>
    </submittedName>
</protein>
<feature type="coiled-coil region" evidence="3">
    <location>
        <begin position="156"/>
        <end position="183"/>
    </location>
</feature>
<organism evidence="5 6">
    <name type="scientific">Aulographum hederae CBS 113979</name>
    <dbReference type="NCBI Taxonomy" id="1176131"/>
    <lineage>
        <taxon>Eukaryota</taxon>
        <taxon>Fungi</taxon>
        <taxon>Dikarya</taxon>
        <taxon>Ascomycota</taxon>
        <taxon>Pezizomycotina</taxon>
        <taxon>Dothideomycetes</taxon>
        <taxon>Pleosporomycetidae</taxon>
        <taxon>Aulographales</taxon>
        <taxon>Aulographaceae</taxon>
    </lineage>
</organism>
<feature type="region of interest" description="Disordered" evidence="4">
    <location>
        <begin position="272"/>
        <end position="331"/>
    </location>
</feature>
<dbReference type="OrthoDB" id="205166at2759"/>
<feature type="compositionally biased region" description="Acidic residues" evidence="4">
    <location>
        <begin position="290"/>
        <end position="303"/>
    </location>
</feature>
<evidence type="ECO:0000256" key="4">
    <source>
        <dbReference type="SAM" id="MobiDB-lite"/>
    </source>
</evidence>
<dbReference type="AlphaFoldDB" id="A0A6G1GTT8"/>
<dbReference type="GO" id="GO:0000445">
    <property type="term" value="C:THO complex part of transcription export complex"/>
    <property type="evidence" value="ECO:0007669"/>
    <property type="project" value="InterPro"/>
</dbReference>
<dbReference type="Proteomes" id="UP000800041">
    <property type="component" value="Unassembled WGS sequence"/>
</dbReference>
<keyword evidence="3" id="KW-0175">Coiled coil</keyword>
<sequence length="331" mass="37261">MPSNEWGLLPDAQETALHTLPTRFYPVEKRPFDRLRAVFVSPENVKSFCTTRDSSAVKSPDEHPERASEFREFVYCEFATWEATLAHAHLKLLTNERERERYADQKIKIIETAQAIRESTIVHHTQLEEAQKTMALRREYDELANNITKHKMLKSRDEQHIQIEKLNKEIEELSNEYKSYATTWDERREQFDRIVDEGETLLRLVRDENEEAARREGLEEGGDNSAVASPGKDESRVQSPLPDGSTPGKLDIVAALQNGVVSSMKDMKHLAVPSGTLRAVGSPSVKGDDVEMGEVEPEVDIEAEATPAAASDSIEEGEAEEDEPAAGMDEN</sequence>
<keyword evidence="2" id="KW-0539">Nucleus</keyword>
<keyword evidence="6" id="KW-1185">Reference proteome</keyword>
<feature type="region of interest" description="Disordered" evidence="4">
    <location>
        <begin position="212"/>
        <end position="249"/>
    </location>
</feature>